<dbReference type="Gene3D" id="3.30.70.1430">
    <property type="entry name" value="Multidrug efflux transporter AcrB pore domain"/>
    <property type="match status" value="2"/>
</dbReference>
<dbReference type="PANTHER" id="PTHR32063:SF0">
    <property type="entry name" value="SWARMING MOTILITY PROTEIN SWRC"/>
    <property type="match status" value="1"/>
</dbReference>
<comment type="caution">
    <text evidence="3">The sequence shown here is derived from an EMBL/GenBank/DDBJ whole genome shotgun (WGS) entry which is preliminary data.</text>
</comment>
<feature type="transmembrane region" description="Helical" evidence="2">
    <location>
        <begin position="12"/>
        <end position="31"/>
    </location>
</feature>
<dbReference type="SUPFAM" id="SSF82693">
    <property type="entry name" value="Multidrug efflux transporter AcrB pore domain, PN1, PN2, PC1 and PC2 subdomains"/>
    <property type="match status" value="2"/>
</dbReference>
<dbReference type="PANTHER" id="PTHR32063">
    <property type="match status" value="1"/>
</dbReference>
<sequence>MLPQFSVRKPYTVLVAVVLVLVLGVISFTGMTTDLLPAMELPYVVVMTTYPGASPEKIETTVTKPLEAVLGTTGGIKNVSSVSSENASIVILEFEQGTNMDSAMIELSSNVDLVSGQMDDAVGTPMLMKISPDMLPVMVASVDMDGMDVKEISAFADETVMPAFERIDGVASVDATGLVEQQVTVTLDQVKIDALNDKVLAGVDSGLADAQRELREGQAKVADGKAKLAEGEAALESQKGSALDKLAQGSAQVDGASATLSALLSEETTLTANQKAFEAERDGYTQAKQGYEGINTALAGARDTARQAAAAAAKQGVLDSVNALLAQMGRPAVGTYEEAAAVYAQLQQTQPGLPALPDPAVVGEQAAAAVPANVDALLALDDASFEAFKAQAGALPGGEQLAALTKESLTQLRDAALRADTRLPEVEAELSNITTRLAVISGMKPALEENLKKAQDAYAELEKGKMTAVNELTRGEVTLSTTKTQLEDAEQKLADAQEQFDQARDAAYKKADLSGMLTADMLGNILMAQNFNMPAGYITEGEEQYLVKVGEEYASLEELENTLLMHMDVDGVGDVRLSDVADIALTDNAGESYAKVNGNDGVVLSFQKQSTASTATVSQRINSAIAQLQEQNPGLHITPLMDQGDYIDMVVGSVLSNLLWGGLLAIIVLIFFLKDAKPTFIVACSIPFSLMCAITLMYFTDVTLNIISLSGLALGVGMLVDNSIVVIENIYRLRSLGVPASKAAIQGAKQVSGAIFASTLTTICVFLPIVFTQGISRELFTDMGLTIAYSLLASLVVALTLVPAMGAAVLKNTKEKSHRWFDAFVEGYQRLLGWALRHKAPVLSGVTALLAISIFLTTQMGTAFIPAMDSPQMSATLTMPRGAAQQDAYAMADTVMERIAAVDGVETVGAMSGGSGMSSMMGGSSSGGSITYYILLSDDRTATNADVSAAIEAQVADLDCTVEVQESTMDMSALGGSGVELVITGRGLDEMNAIADDLRGILRSTEGLVDISENSVTGNPETRITVDKYKAMQHGLTVAQIYSELAAELKAENTATTLTLDGTDTPVVVVKPAGQAPTRGNIMDHAFTVTNAEGEEETVRLYDIAAKQETDSVSSINRENGARTMSVSAGVDARHNIGLVSRELEKKLADYELPEGYTVEIAGENETINSAMTDLVKMIALAVVFIYLIMVAQFQSLMSPFIVMFTIPLAFTGGLLALWLTGSELSIIAMLGFLVLAGVVVNNGIVFVDNINQLRLAGMDRTEAILETGRTRIRPVLMTALTTILAMSTMALGIGDGAEMTQPMAIVTIGGLTYATLLTLLVVPVLYDIFRKKPLYDPELDDAAADAAKELPQPAAG</sequence>
<dbReference type="SUPFAM" id="SSF82714">
    <property type="entry name" value="Multidrug efflux transporter AcrB TolC docking domain, DN and DC subdomains"/>
    <property type="match status" value="1"/>
</dbReference>
<name>A0A0D8IUA9_9FIRM</name>
<keyword evidence="2" id="KW-0812">Transmembrane</keyword>
<evidence type="ECO:0000313" key="4">
    <source>
        <dbReference type="Proteomes" id="UP000032483"/>
    </source>
</evidence>
<evidence type="ECO:0000256" key="2">
    <source>
        <dbReference type="SAM" id="Phobius"/>
    </source>
</evidence>
<evidence type="ECO:0000256" key="1">
    <source>
        <dbReference type="SAM" id="Coils"/>
    </source>
</evidence>
<feature type="transmembrane region" description="Helical" evidence="2">
    <location>
        <begin position="840"/>
        <end position="865"/>
    </location>
</feature>
<dbReference type="PATRIC" id="fig|1550024.3.peg.4415"/>
<accession>A0A0D8IUA9</accession>
<dbReference type="Gene3D" id="3.30.70.1320">
    <property type="entry name" value="Multidrug efflux transporter AcrB pore domain like"/>
    <property type="match status" value="2"/>
</dbReference>
<dbReference type="RefSeq" id="WP_050006721.1">
    <property type="nucleotide sequence ID" value="NZ_CAUBPW010000067.1"/>
</dbReference>
<dbReference type="SUPFAM" id="SSF82866">
    <property type="entry name" value="Multidrug efflux transporter AcrB transmembrane domain"/>
    <property type="match status" value="2"/>
</dbReference>
<feature type="transmembrane region" description="Helical" evidence="2">
    <location>
        <begin position="751"/>
        <end position="775"/>
    </location>
</feature>
<feature type="transmembrane region" description="Helical" evidence="2">
    <location>
        <begin position="1201"/>
        <end position="1221"/>
    </location>
</feature>
<dbReference type="Gene3D" id="1.20.1640.10">
    <property type="entry name" value="Multidrug efflux transporter AcrB transmembrane domain"/>
    <property type="match status" value="3"/>
</dbReference>
<feature type="transmembrane region" description="Helical" evidence="2">
    <location>
        <begin position="680"/>
        <end position="700"/>
    </location>
</feature>
<keyword evidence="4" id="KW-1185">Reference proteome</keyword>
<keyword evidence="1" id="KW-0175">Coiled coil</keyword>
<dbReference type="InterPro" id="IPR001036">
    <property type="entry name" value="Acrflvin-R"/>
</dbReference>
<dbReference type="GeneID" id="42858661"/>
<dbReference type="Proteomes" id="UP000032483">
    <property type="component" value="Unassembled WGS sequence"/>
</dbReference>
<feature type="transmembrane region" description="Helical" evidence="2">
    <location>
        <begin position="649"/>
        <end position="673"/>
    </location>
</feature>
<reference evidence="3" key="1">
    <citation type="submission" date="2015-02" db="EMBL/GenBank/DDBJ databases">
        <title>A novel member of the family Ruminococcaceae isolated from human feces.</title>
        <authorList>
            <person name="Shkoporov A.N."/>
            <person name="Chaplin A.V."/>
            <person name="Motuzova O.V."/>
            <person name="Kafarskaia L.I."/>
            <person name="Khokhlova E.V."/>
            <person name="Efimov B.A."/>
        </authorList>
    </citation>
    <scope>NUCLEOTIDE SEQUENCE [LARGE SCALE GENOMIC DNA]</scope>
    <source>
        <strain evidence="3">585-1</strain>
    </source>
</reference>
<feature type="transmembrane region" description="Helical" evidence="2">
    <location>
        <begin position="1175"/>
        <end position="1194"/>
    </location>
</feature>
<gene>
    <name evidence="3" type="ORF">TQ39_19220</name>
</gene>
<feature type="transmembrane region" description="Helical" evidence="2">
    <location>
        <begin position="1227"/>
        <end position="1248"/>
    </location>
</feature>
<dbReference type="Gene3D" id="3.30.2090.10">
    <property type="entry name" value="Multidrug efflux transporter AcrB TolC docking domain, DN and DC subdomains"/>
    <property type="match status" value="3"/>
</dbReference>
<dbReference type="InterPro" id="IPR027463">
    <property type="entry name" value="AcrB_DN_DC_subdom"/>
</dbReference>
<dbReference type="Gene3D" id="3.30.70.1440">
    <property type="entry name" value="Multidrug efflux transporter AcrB pore domain"/>
    <property type="match status" value="1"/>
</dbReference>
<dbReference type="GO" id="GO:0042910">
    <property type="term" value="F:xenobiotic transmembrane transporter activity"/>
    <property type="evidence" value="ECO:0007669"/>
    <property type="project" value="TreeGrafter"/>
</dbReference>
<dbReference type="PRINTS" id="PR00702">
    <property type="entry name" value="ACRIFLAVINRP"/>
</dbReference>
<feature type="transmembrane region" description="Helical" evidence="2">
    <location>
        <begin position="1276"/>
        <end position="1294"/>
    </location>
</feature>
<protein>
    <submittedName>
        <fullName evidence="3">Acriflavin resistance protein</fullName>
    </submittedName>
</protein>
<dbReference type="Pfam" id="PF00873">
    <property type="entry name" value="ACR_tran"/>
    <property type="match status" value="2"/>
</dbReference>
<dbReference type="GO" id="GO:0005886">
    <property type="term" value="C:plasma membrane"/>
    <property type="evidence" value="ECO:0007669"/>
    <property type="project" value="TreeGrafter"/>
</dbReference>
<keyword evidence="2" id="KW-1133">Transmembrane helix</keyword>
<feature type="transmembrane region" description="Helical" evidence="2">
    <location>
        <begin position="706"/>
        <end position="731"/>
    </location>
</feature>
<proteinExistence type="predicted"/>
<evidence type="ECO:0000313" key="3">
    <source>
        <dbReference type="EMBL" id="KJF38242.1"/>
    </source>
</evidence>
<feature type="transmembrane region" description="Helical" evidence="2">
    <location>
        <begin position="1306"/>
        <end position="1327"/>
    </location>
</feature>
<dbReference type="EMBL" id="JXXK01000061">
    <property type="protein sequence ID" value="KJF38242.1"/>
    <property type="molecule type" value="Genomic_DNA"/>
</dbReference>
<feature type="transmembrane region" description="Helical" evidence="2">
    <location>
        <begin position="787"/>
        <end position="810"/>
    </location>
</feature>
<organism evidence="3 4">
    <name type="scientific">Ruthenibacterium lactatiformans</name>
    <dbReference type="NCBI Taxonomy" id="1550024"/>
    <lineage>
        <taxon>Bacteria</taxon>
        <taxon>Bacillati</taxon>
        <taxon>Bacillota</taxon>
        <taxon>Clostridia</taxon>
        <taxon>Eubacteriales</taxon>
        <taxon>Oscillospiraceae</taxon>
        <taxon>Ruthenibacterium</taxon>
    </lineage>
</organism>
<feature type="coiled-coil region" evidence="1">
    <location>
        <begin position="444"/>
        <end position="506"/>
    </location>
</feature>
<keyword evidence="2" id="KW-0472">Membrane</keyword>